<proteinExistence type="predicted"/>
<reference evidence="1" key="2">
    <citation type="submission" date="2020-11" db="EMBL/GenBank/DDBJ databases">
        <authorList>
            <person name="McCartney M.A."/>
            <person name="Auch B."/>
            <person name="Kono T."/>
            <person name="Mallez S."/>
            <person name="Becker A."/>
            <person name="Gohl D.M."/>
            <person name="Silverstein K.A.T."/>
            <person name="Koren S."/>
            <person name="Bechman K.B."/>
            <person name="Herman A."/>
            <person name="Abrahante J.E."/>
            <person name="Garbe J."/>
        </authorList>
    </citation>
    <scope>NUCLEOTIDE SEQUENCE</scope>
    <source>
        <strain evidence="1">Duluth1</strain>
        <tissue evidence="1">Whole animal</tissue>
    </source>
</reference>
<dbReference type="AlphaFoldDB" id="A0A9D4IZ05"/>
<name>A0A9D4IZ05_DREPO</name>
<reference evidence="1" key="1">
    <citation type="journal article" date="2019" name="bioRxiv">
        <title>The Genome of the Zebra Mussel, Dreissena polymorpha: A Resource for Invasive Species Research.</title>
        <authorList>
            <person name="McCartney M.A."/>
            <person name="Auch B."/>
            <person name="Kono T."/>
            <person name="Mallez S."/>
            <person name="Zhang Y."/>
            <person name="Obille A."/>
            <person name="Becker A."/>
            <person name="Abrahante J.E."/>
            <person name="Garbe J."/>
            <person name="Badalamenti J.P."/>
            <person name="Herman A."/>
            <person name="Mangelson H."/>
            <person name="Liachko I."/>
            <person name="Sullivan S."/>
            <person name="Sone E.D."/>
            <person name="Koren S."/>
            <person name="Silverstein K.A.T."/>
            <person name="Beckman K.B."/>
            <person name="Gohl D.M."/>
        </authorList>
    </citation>
    <scope>NUCLEOTIDE SEQUENCE</scope>
    <source>
        <strain evidence="1">Duluth1</strain>
        <tissue evidence="1">Whole animal</tissue>
    </source>
</reference>
<evidence type="ECO:0000313" key="1">
    <source>
        <dbReference type="EMBL" id="KAH3789934.1"/>
    </source>
</evidence>
<dbReference type="EMBL" id="JAIWYP010000008">
    <property type="protein sequence ID" value="KAH3789934.1"/>
    <property type="molecule type" value="Genomic_DNA"/>
</dbReference>
<gene>
    <name evidence="1" type="ORF">DPMN_168126</name>
</gene>
<sequence>MPGVLRPPSLSVPLGVPGERLPCRDGCSLAKGFVYQVPRSLKDVFRNGLLLRSFLEVFIGDLVLPLDLRIFLRQVLIKTWIYFIQVTVVLQVLAP</sequence>
<comment type="caution">
    <text evidence="1">The sequence shown here is derived from an EMBL/GenBank/DDBJ whole genome shotgun (WGS) entry which is preliminary data.</text>
</comment>
<keyword evidence="2" id="KW-1185">Reference proteome</keyword>
<protein>
    <submittedName>
        <fullName evidence="1">Uncharacterized protein</fullName>
    </submittedName>
</protein>
<accession>A0A9D4IZ05</accession>
<evidence type="ECO:0000313" key="2">
    <source>
        <dbReference type="Proteomes" id="UP000828390"/>
    </source>
</evidence>
<dbReference type="Proteomes" id="UP000828390">
    <property type="component" value="Unassembled WGS sequence"/>
</dbReference>
<organism evidence="1 2">
    <name type="scientific">Dreissena polymorpha</name>
    <name type="common">Zebra mussel</name>
    <name type="synonym">Mytilus polymorpha</name>
    <dbReference type="NCBI Taxonomy" id="45954"/>
    <lineage>
        <taxon>Eukaryota</taxon>
        <taxon>Metazoa</taxon>
        <taxon>Spiralia</taxon>
        <taxon>Lophotrochozoa</taxon>
        <taxon>Mollusca</taxon>
        <taxon>Bivalvia</taxon>
        <taxon>Autobranchia</taxon>
        <taxon>Heteroconchia</taxon>
        <taxon>Euheterodonta</taxon>
        <taxon>Imparidentia</taxon>
        <taxon>Neoheterodontei</taxon>
        <taxon>Myida</taxon>
        <taxon>Dreissenoidea</taxon>
        <taxon>Dreissenidae</taxon>
        <taxon>Dreissena</taxon>
    </lineage>
</organism>